<reference evidence="2 3" key="1">
    <citation type="submission" date="2019-12" db="EMBL/GenBank/DDBJ databases">
        <title>Microbes associate with the intestines of laboratory mice.</title>
        <authorList>
            <person name="Navarre W."/>
            <person name="Wong E."/>
        </authorList>
    </citation>
    <scope>NUCLEOTIDE SEQUENCE [LARGE SCALE GENOMIC DNA]</scope>
    <source>
        <strain evidence="2 3">NM82_D38</strain>
    </source>
</reference>
<dbReference type="AlphaFoldDB" id="A0A6L6YKN5"/>
<dbReference type="RefSeq" id="WP_160336383.1">
    <property type="nucleotide sequence ID" value="NZ_WSRP01000071.1"/>
</dbReference>
<keyword evidence="3" id="KW-1185">Reference proteome</keyword>
<dbReference type="Proteomes" id="UP000472580">
    <property type="component" value="Unassembled WGS sequence"/>
</dbReference>
<evidence type="ECO:0000256" key="1">
    <source>
        <dbReference type="SAM" id="SignalP"/>
    </source>
</evidence>
<sequence>MQLSKLISSILVFSSCAFILTGCSNVDPDEAITQDNVKKAAKSFDKNENVKITALGGSAYLIGKTVNSVKKRLESDYHSFEIKQLLENTRFNRKNNLELFGKGKLTADGVKSDAVLSQREKQNELTELSAYANYVKNVQRESSRELPLGSAVLAKGALTCRRFSDLEALLATEDTPSFNKDKNRKIRRKECHVLPKEIKLRIREIKKLEKGGEVYQTARGWLSVKDVKTKPSKEELDELRKEQTAVLEQLKNHPSPAFYNGYRSLLNLSDADKTRTELANKAIAINMKEFGEDWTTASKRLVKEQQAFNASEYKCFFQKDCSENEKLNLRMAHYVLTPEESGIKYGTLPCEIRKGAKCWNAITD</sequence>
<feature type="signal peptide" evidence="1">
    <location>
        <begin position="1"/>
        <end position="17"/>
    </location>
</feature>
<evidence type="ECO:0000313" key="2">
    <source>
        <dbReference type="EMBL" id="MVX57974.1"/>
    </source>
</evidence>
<name>A0A6L6YKN5_9BURK</name>
<evidence type="ECO:0008006" key="4">
    <source>
        <dbReference type="Google" id="ProtNLM"/>
    </source>
</evidence>
<feature type="chain" id="PRO_5026871405" description="Lipoprotein" evidence="1">
    <location>
        <begin position="18"/>
        <end position="364"/>
    </location>
</feature>
<comment type="caution">
    <text evidence="2">The sequence shown here is derived from an EMBL/GenBank/DDBJ whole genome shotgun (WGS) entry which is preliminary data.</text>
</comment>
<dbReference type="PROSITE" id="PS51257">
    <property type="entry name" value="PROKAR_LIPOPROTEIN"/>
    <property type="match status" value="1"/>
</dbReference>
<proteinExistence type="predicted"/>
<evidence type="ECO:0000313" key="3">
    <source>
        <dbReference type="Proteomes" id="UP000472580"/>
    </source>
</evidence>
<dbReference type="OrthoDB" id="9985102at2"/>
<protein>
    <recommendedName>
        <fullName evidence="4">Lipoprotein</fullName>
    </recommendedName>
</protein>
<gene>
    <name evidence="2" type="ORF">E5987_12400</name>
</gene>
<organism evidence="2 3">
    <name type="scientific">Parasutterella muris</name>
    <dbReference type="NCBI Taxonomy" id="2565572"/>
    <lineage>
        <taxon>Bacteria</taxon>
        <taxon>Pseudomonadati</taxon>
        <taxon>Pseudomonadota</taxon>
        <taxon>Betaproteobacteria</taxon>
        <taxon>Burkholderiales</taxon>
        <taxon>Sutterellaceae</taxon>
        <taxon>Parasutterella</taxon>
    </lineage>
</organism>
<accession>A0A6L6YKN5</accession>
<dbReference type="EMBL" id="WSRP01000071">
    <property type="protein sequence ID" value="MVX57974.1"/>
    <property type="molecule type" value="Genomic_DNA"/>
</dbReference>
<keyword evidence="1" id="KW-0732">Signal</keyword>